<keyword evidence="3" id="KW-1185">Reference proteome</keyword>
<dbReference type="Proteomes" id="UP000254711">
    <property type="component" value="Unassembled WGS sequence"/>
</dbReference>
<comment type="caution">
    <text evidence="2">The sequence shown here is derived from an EMBL/GenBank/DDBJ whole genome shotgun (WGS) entry which is preliminary data.</text>
</comment>
<accession>A0A370K827</accession>
<evidence type="ECO:0008006" key="4">
    <source>
        <dbReference type="Google" id="ProtNLM"/>
    </source>
</evidence>
<name>A0A370K827_9GAMM</name>
<keyword evidence="1" id="KW-0732">Signal</keyword>
<feature type="chain" id="PRO_5016587875" description="Type 1 fimbrial protein" evidence="1">
    <location>
        <begin position="22"/>
        <end position="99"/>
    </location>
</feature>
<sequence>MARKRLLALAVLAACIGTAAAQSTNGRLTFEGRIVQSTCSAEHRVLGVARGHGCSQEGVRTIDVERMTPAALAADSAMFDYFLERTKGDAKFALMRQYR</sequence>
<protein>
    <recommendedName>
        <fullName evidence="4">Type 1 fimbrial protein</fullName>
    </recommendedName>
</protein>
<evidence type="ECO:0000256" key="1">
    <source>
        <dbReference type="SAM" id="SignalP"/>
    </source>
</evidence>
<proteinExistence type="predicted"/>
<reference evidence="2 3" key="1">
    <citation type="submission" date="2018-07" db="EMBL/GenBank/DDBJ databases">
        <title>Dyella solisilvae sp. nov., isolated from the pine and broad-leaved mixed forest soil.</title>
        <authorList>
            <person name="Gao Z."/>
            <person name="Qiu L."/>
        </authorList>
    </citation>
    <scope>NUCLEOTIDE SEQUENCE [LARGE SCALE GENOMIC DNA]</scope>
    <source>
        <strain evidence="2 3">DHG54</strain>
    </source>
</reference>
<organism evidence="2 3">
    <name type="scientific">Dyella solisilvae</name>
    <dbReference type="NCBI Taxonomy" id="1920168"/>
    <lineage>
        <taxon>Bacteria</taxon>
        <taxon>Pseudomonadati</taxon>
        <taxon>Pseudomonadota</taxon>
        <taxon>Gammaproteobacteria</taxon>
        <taxon>Lysobacterales</taxon>
        <taxon>Rhodanobacteraceae</taxon>
        <taxon>Dyella</taxon>
    </lineage>
</organism>
<evidence type="ECO:0000313" key="2">
    <source>
        <dbReference type="EMBL" id="RDI98812.1"/>
    </source>
</evidence>
<dbReference type="EMBL" id="QQSY01000002">
    <property type="protein sequence ID" value="RDI98812.1"/>
    <property type="molecule type" value="Genomic_DNA"/>
</dbReference>
<dbReference type="OrthoDB" id="5956899at2"/>
<dbReference type="RefSeq" id="WP_114824901.1">
    <property type="nucleotide sequence ID" value="NZ_QQSY01000002.1"/>
</dbReference>
<dbReference type="AlphaFoldDB" id="A0A370K827"/>
<gene>
    <name evidence="2" type="ORF">DVT68_09895</name>
</gene>
<feature type="signal peptide" evidence="1">
    <location>
        <begin position="1"/>
        <end position="21"/>
    </location>
</feature>
<evidence type="ECO:0000313" key="3">
    <source>
        <dbReference type="Proteomes" id="UP000254711"/>
    </source>
</evidence>